<evidence type="ECO:0000313" key="3">
    <source>
        <dbReference type="Proteomes" id="UP000280307"/>
    </source>
</evidence>
<organism evidence="2 3">
    <name type="scientific">Candidatus Viridilinea halotolerans</name>
    <dbReference type="NCBI Taxonomy" id="2491704"/>
    <lineage>
        <taxon>Bacteria</taxon>
        <taxon>Bacillati</taxon>
        <taxon>Chloroflexota</taxon>
        <taxon>Chloroflexia</taxon>
        <taxon>Chloroflexales</taxon>
        <taxon>Chloroflexineae</taxon>
        <taxon>Oscillochloridaceae</taxon>
        <taxon>Candidatus Viridilinea</taxon>
    </lineage>
</organism>
<dbReference type="InterPro" id="IPR008979">
    <property type="entry name" value="Galactose-bd-like_sf"/>
</dbReference>
<feature type="signal peptide" evidence="1">
    <location>
        <begin position="1"/>
        <end position="29"/>
    </location>
</feature>
<reference evidence="2 3" key="1">
    <citation type="submission" date="2018-12" db="EMBL/GenBank/DDBJ databases">
        <title>Genome Sequence of Candidatus Viridilinea halotolerans isolated from saline sulfide-rich spring.</title>
        <authorList>
            <person name="Grouzdev D.S."/>
            <person name="Burganskaya E.I."/>
            <person name="Krutkina M.S."/>
            <person name="Sukhacheva M.V."/>
            <person name="Gorlenko V.M."/>
        </authorList>
    </citation>
    <scope>NUCLEOTIDE SEQUENCE [LARGE SCALE GENOMIC DNA]</scope>
    <source>
        <strain evidence="2">Chok-6</strain>
    </source>
</reference>
<feature type="chain" id="PRO_5019095954" description="Alpha-L-rhamnosidase" evidence="1">
    <location>
        <begin position="30"/>
        <end position="432"/>
    </location>
</feature>
<comment type="caution">
    <text evidence="2">The sequence shown here is derived from an EMBL/GenBank/DDBJ whole genome shotgun (WGS) entry which is preliminary data.</text>
</comment>
<protein>
    <recommendedName>
        <fullName evidence="4">Alpha-L-rhamnosidase</fullName>
    </recommendedName>
</protein>
<keyword evidence="1" id="KW-0732">Signal</keyword>
<proteinExistence type="predicted"/>
<sequence length="432" mass="47347">MTHKFLRSILHMLGMVAILLTTWPQTSWAQTGSVVQQSYQVYLPLVQTRDNFDAAPALWAAGSSQTPPTHEVALLRCTINLGTAASRIELDMFADTRYEVWLNGRSLGRGPTRFSQVRREYDTFSLGDLVAGQHVIAVLGQWAPNLRRSESSQPEVQARLRGSTGQTALNVMLGPEHCRAIKAAAWRSDPVQIHIHNILGPSEQLDLRSLPQGWQQPSFMDAHWPQAMVQSRRTQATYQARSIPLLANVAMPFTLREAGQLMPGFWVGELTAETGSAYQFGLAQPTNVTLMALEAPRQPVPQTSVYLNDQALTWHAAPGGVPDLRRATINLPAGQHQLSLADLSSYPEGWVFAISQTGINSAPPPLGSSNNPGRRMLIPELVRDSTAAFASAANVEAGQNLVFTRGATYAKPPHSPLICLPMARLDEWPMPS</sequence>
<dbReference type="Gene3D" id="2.60.120.260">
    <property type="entry name" value="Galactose-binding domain-like"/>
    <property type="match status" value="1"/>
</dbReference>
<dbReference type="SUPFAM" id="SSF49785">
    <property type="entry name" value="Galactose-binding domain-like"/>
    <property type="match status" value="1"/>
</dbReference>
<dbReference type="AlphaFoldDB" id="A0A426TQ86"/>
<dbReference type="Proteomes" id="UP000280307">
    <property type="component" value="Unassembled WGS sequence"/>
</dbReference>
<dbReference type="EMBL" id="RSAS01000962">
    <property type="protein sequence ID" value="RRR65357.1"/>
    <property type="molecule type" value="Genomic_DNA"/>
</dbReference>
<gene>
    <name evidence="2" type="ORF">EI684_23410</name>
</gene>
<evidence type="ECO:0000313" key="2">
    <source>
        <dbReference type="EMBL" id="RRR65357.1"/>
    </source>
</evidence>
<evidence type="ECO:0008006" key="4">
    <source>
        <dbReference type="Google" id="ProtNLM"/>
    </source>
</evidence>
<accession>A0A426TQ86</accession>
<name>A0A426TQ86_9CHLR</name>
<evidence type="ECO:0000256" key="1">
    <source>
        <dbReference type="SAM" id="SignalP"/>
    </source>
</evidence>